<accession>A0A2N8T2V6</accession>
<dbReference type="Gene3D" id="3.30.70.100">
    <property type="match status" value="1"/>
</dbReference>
<sequence>MQVFNVTGMSCGHCERAVIQAIQALDPAVQVQVDLAAGTVRVDSALDEQVIREAIEAEGYQVR</sequence>
<dbReference type="PROSITE" id="PS01047">
    <property type="entry name" value="HMA_1"/>
    <property type="match status" value="1"/>
</dbReference>
<dbReference type="InterPro" id="IPR017969">
    <property type="entry name" value="Heavy-metal-associated_CS"/>
</dbReference>
<evidence type="ECO:0000313" key="4">
    <source>
        <dbReference type="Proteomes" id="UP000236023"/>
    </source>
</evidence>
<name>A0A2N8T2V6_STUST</name>
<dbReference type="GO" id="GO:0046872">
    <property type="term" value="F:metal ion binding"/>
    <property type="evidence" value="ECO:0007669"/>
    <property type="project" value="UniProtKB-KW"/>
</dbReference>
<dbReference type="CDD" id="cd00371">
    <property type="entry name" value="HMA"/>
    <property type="match status" value="1"/>
</dbReference>
<proteinExistence type="predicted"/>
<dbReference type="InterPro" id="IPR006121">
    <property type="entry name" value="HMA_dom"/>
</dbReference>
<dbReference type="Proteomes" id="UP000236023">
    <property type="component" value="Unassembled WGS sequence"/>
</dbReference>
<evidence type="ECO:0000259" key="2">
    <source>
        <dbReference type="PROSITE" id="PS50846"/>
    </source>
</evidence>
<comment type="caution">
    <text evidence="3">The sequence shown here is derived from an EMBL/GenBank/DDBJ whole genome shotgun (WGS) entry which is preliminary data.</text>
</comment>
<organism evidence="3 4">
    <name type="scientific">Stutzerimonas stutzeri</name>
    <name type="common">Pseudomonas stutzeri</name>
    <dbReference type="NCBI Taxonomy" id="316"/>
    <lineage>
        <taxon>Bacteria</taxon>
        <taxon>Pseudomonadati</taxon>
        <taxon>Pseudomonadota</taxon>
        <taxon>Gammaproteobacteria</taxon>
        <taxon>Pseudomonadales</taxon>
        <taxon>Pseudomonadaceae</taxon>
        <taxon>Stutzerimonas</taxon>
    </lineage>
</organism>
<reference evidence="3 4" key="1">
    <citation type="submission" date="2018-01" db="EMBL/GenBank/DDBJ databases">
        <title>Denitrification phenotypes of diverse strains of Pseudomonas stutzeri.</title>
        <authorList>
            <person name="Milligan D.A."/>
            <person name="Bergaust L."/>
            <person name="Bakken L.R."/>
            <person name="Frostegard A."/>
        </authorList>
    </citation>
    <scope>NUCLEOTIDE SEQUENCE [LARGE SCALE GENOMIC DNA]</scope>
    <source>
        <strain evidence="3 4">24a75</strain>
    </source>
</reference>
<dbReference type="PROSITE" id="PS50846">
    <property type="entry name" value="HMA_2"/>
    <property type="match status" value="1"/>
</dbReference>
<dbReference type="EMBL" id="POUT01000007">
    <property type="protein sequence ID" value="PNG09081.1"/>
    <property type="molecule type" value="Genomic_DNA"/>
</dbReference>
<dbReference type="RefSeq" id="WP_102894770.1">
    <property type="nucleotide sequence ID" value="NZ_JAMOHU010000003.1"/>
</dbReference>
<dbReference type="AlphaFoldDB" id="A0A2N8T2V6"/>
<evidence type="ECO:0000256" key="1">
    <source>
        <dbReference type="ARBA" id="ARBA00022723"/>
    </source>
</evidence>
<dbReference type="InterPro" id="IPR036163">
    <property type="entry name" value="HMA_dom_sf"/>
</dbReference>
<feature type="domain" description="HMA" evidence="2">
    <location>
        <begin position="1"/>
        <end position="63"/>
    </location>
</feature>
<protein>
    <submittedName>
        <fullName evidence="3">Copper resistance protein CopZ</fullName>
    </submittedName>
</protein>
<dbReference type="Pfam" id="PF00403">
    <property type="entry name" value="HMA"/>
    <property type="match status" value="1"/>
</dbReference>
<dbReference type="SUPFAM" id="SSF55008">
    <property type="entry name" value="HMA, heavy metal-associated domain"/>
    <property type="match status" value="1"/>
</dbReference>
<evidence type="ECO:0000313" key="3">
    <source>
        <dbReference type="EMBL" id="PNG09081.1"/>
    </source>
</evidence>
<gene>
    <name evidence="3" type="ORF">CXK94_13785</name>
</gene>
<keyword evidence="1" id="KW-0479">Metal-binding</keyword>